<gene>
    <name evidence="2" type="ORF">Hamer_G014402</name>
</gene>
<dbReference type="Proteomes" id="UP000747542">
    <property type="component" value="Unassembled WGS sequence"/>
</dbReference>
<name>A0A8J5JTB5_HOMAM</name>
<keyword evidence="3" id="KW-1185">Reference proteome</keyword>
<reference evidence="2" key="1">
    <citation type="journal article" date="2021" name="Sci. Adv.">
        <title>The American lobster genome reveals insights on longevity, neural, and immune adaptations.</title>
        <authorList>
            <person name="Polinski J.M."/>
            <person name="Zimin A.V."/>
            <person name="Clark K.F."/>
            <person name="Kohn A.B."/>
            <person name="Sadowski N."/>
            <person name="Timp W."/>
            <person name="Ptitsyn A."/>
            <person name="Khanna P."/>
            <person name="Romanova D.Y."/>
            <person name="Williams P."/>
            <person name="Greenwood S.J."/>
            <person name="Moroz L.L."/>
            <person name="Walt D.R."/>
            <person name="Bodnar A.G."/>
        </authorList>
    </citation>
    <scope>NUCLEOTIDE SEQUENCE</scope>
    <source>
        <strain evidence="2">GMGI-L3</strain>
    </source>
</reference>
<feature type="region of interest" description="Disordered" evidence="1">
    <location>
        <begin position="37"/>
        <end position="89"/>
    </location>
</feature>
<dbReference type="AlphaFoldDB" id="A0A8J5JTB5"/>
<feature type="region of interest" description="Disordered" evidence="1">
    <location>
        <begin position="1"/>
        <end position="25"/>
    </location>
</feature>
<feature type="compositionally biased region" description="Polar residues" evidence="1">
    <location>
        <begin position="78"/>
        <end position="89"/>
    </location>
</feature>
<evidence type="ECO:0000313" key="3">
    <source>
        <dbReference type="Proteomes" id="UP000747542"/>
    </source>
</evidence>
<organism evidence="2 3">
    <name type="scientific">Homarus americanus</name>
    <name type="common">American lobster</name>
    <dbReference type="NCBI Taxonomy" id="6706"/>
    <lineage>
        <taxon>Eukaryota</taxon>
        <taxon>Metazoa</taxon>
        <taxon>Ecdysozoa</taxon>
        <taxon>Arthropoda</taxon>
        <taxon>Crustacea</taxon>
        <taxon>Multicrustacea</taxon>
        <taxon>Malacostraca</taxon>
        <taxon>Eumalacostraca</taxon>
        <taxon>Eucarida</taxon>
        <taxon>Decapoda</taxon>
        <taxon>Pleocyemata</taxon>
        <taxon>Astacidea</taxon>
        <taxon>Nephropoidea</taxon>
        <taxon>Nephropidae</taxon>
        <taxon>Homarus</taxon>
    </lineage>
</organism>
<evidence type="ECO:0000313" key="2">
    <source>
        <dbReference type="EMBL" id="KAG7163952.1"/>
    </source>
</evidence>
<dbReference type="EMBL" id="JAHLQT010026055">
    <property type="protein sequence ID" value="KAG7163952.1"/>
    <property type="molecule type" value="Genomic_DNA"/>
</dbReference>
<feature type="compositionally biased region" description="Pro residues" evidence="1">
    <location>
        <begin position="57"/>
        <end position="75"/>
    </location>
</feature>
<protein>
    <submittedName>
        <fullName evidence="2">Uncharacterized protein</fullName>
    </submittedName>
</protein>
<accession>A0A8J5JTB5</accession>
<evidence type="ECO:0000256" key="1">
    <source>
        <dbReference type="SAM" id="MobiDB-lite"/>
    </source>
</evidence>
<sequence>MSQKRKSDASGAGVSKKSRTITLKTNVDIIKRCERGYTTLKAIPSAPKTDTCTSDPVDPPTPPSSPSPQLTPTPPASNISSSKQGSTRN</sequence>
<proteinExistence type="predicted"/>
<comment type="caution">
    <text evidence="2">The sequence shown here is derived from an EMBL/GenBank/DDBJ whole genome shotgun (WGS) entry which is preliminary data.</text>
</comment>